<feature type="transmembrane region" description="Helical" evidence="7">
    <location>
        <begin position="320"/>
        <end position="338"/>
    </location>
</feature>
<sequence length="452" mass="49056">MPLTPQKIEYGFEKLYQPFQSFISNQITLSVLLIFCVILALVVANSPYADHYEAFKAIPIGLSWGEAKFEMSLQLWVNEAFMTYFFFLLGLEVKRELLVGEIRTLQRLAPIAFAALGGILFPASIYYALNLSSGYGHGWGIPVATDTALAVGILALLGKGIPSAAFVFLTALAIIDDLGAILVIALFYSDDISLPYLAVAAAMTLVLTAMNLAGIRRPSAYLLAGIVLWVALHGSGLHSTLAGIIVAAAVPARGKRDPKWLVEKGRKLLFRFERLHRQNKEINQILEDQEQHEVVEYLQKAAEKTSTPLRRWEKVLETPVALFILPLFALTNAGVAIDTESLTSVWLHPLGAGVIFGLVIGKAVGIPLFCWLTMQLKLGVLPDGLSLRHVVGIGMLGGVGFTMSIFISSLGFSEDPDALLVAKTAVLLASFLAGTLGYLWLKQQPATNGSEC</sequence>
<comment type="catalytic activity">
    <reaction evidence="7">
        <text>Na(+)(in) + 2 H(+)(out) = Na(+)(out) + 2 H(+)(in)</text>
        <dbReference type="Rhea" id="RHEA:29251"/>
        <dbReference type="ChEBI" id="CHEBI:15378"/>
        <dbReference type="ChEBI" id="CHEBI:29101"/>
    </reaction>
</comment>
<proteinExistence type="inferred from homology"/>
<feature type="transmembrane region" description="Helical" evidence="7">
    <location>
        <begin position="350"/>
        <end position="374"/>
    </location>
</feature>
<keyword evidence="7" id="KW-0050">Antiport</keyword>
<keyword evidence="2 7" id="KW-1003">Cell membrane</keyword>
<feature type="transmembrane region" description="Helical" evidence="7">
    <location>
        <begin position="386"/>
        <end position="407"/>
    </location>
</feature>
<accession>A0A0J1K9A2</accession>
<evidence type="ECO:0000256" key="6">
    <source>
        <dbReference type="ARBA" id="ARBA00023201"/>
    </source>
</evidence>
<dbReference type="InterPro" id="IPR004670">
    <property type="entry name" value="NhaA"/>
</dbReference>
<dbReference type="Gene3D" id="1.20.1530.10">
    <property type="entry name" value="Na+/H+ antiporter like domain"/>
    <property type="match status" value="1"/>
</dbReference>
<comment type="function">
    <text evidence="7">Na(+)/H(+) antiporter that extrudes sodium in exchange for external protons.</text>
</comment>
<feature type="transmembrane region" description="Helical" evidence="7">
    <location>
        <begin position="21"/>
        <end position="44"/>
    </location>
</feature>
<dbReference type="STRING" id="320778.ABT57_05630"/>
<evidence type="ECO:0000313" key="8">
    <source>
        <dbReference type="EMBL" id="KLV10907.1"/>
    </source>
</evidence>
<keyword evidence="7" id="KW-0915">Sodium</keyword>
<keyword evidence="4 7" id="KW-1133">Transmembrane helix</keyword>
<dbReference type="AlphaFoldDB" id="A0A0J1K9A2"/>
<evidence type="ECO:0000313" key="9">
    <source>
        <dbReference type="Proteomes" id="UP000035909"/>
    </source>
</evidence>
<feature type="transmembrane region" description="Helical" evidence="7">
    <location>
        <begin position="194"/>
        <end position="213"/>
    </location>
</feature>
<keyword evidence="7" id="KW-0406">Ion transport</keyword>
<organism evidence="8 9">
    <name type="scientific">Photobacterium ganghwense</name>
    <dbReference type="NCBI Taxonomy" id="320778"/>
    <lineage>
        <taxon>Bacteria</taxon>
        <taxon>Pseudomonadati</taxon>
        <taxon>Pseudomonadota</taxon>
        <taxon>Gammaproteobacteria</taxon>
        <taxon>Vibrionales</taxon>
        <taxon>Vibrionaceae</taxon>
        <taxon>Photobacterium</taxon>
    </lineage>
</organism>
<dbReference type="Pfam" id="PF06965">
    <property type="entry name" value="Na_H_antiport_1"/>
    <property type="match status" value="1"/>
</dbReference>
<comment type="caution">
    <text evidence="8">The sequence shown here is derived from an EMBL/GenBank/DDBJ whole genome shotgun (WGS) entry which is preliminary data.</text>
</comment>
<keyword evidence="9" id="KW-1185">Reference proteome</keyword>
<evidence type="ECO:0000256" key="4">
    <source>
        <dbReference type="ARBA" id="ARBA00022989"/>
    </source>
</evidence>
<protein>
    <recommendedName>
        <fullName evidence="7">Na(+)/H(+) antiporter NhaA</fullName>
    </recommendedName>
    <alternativeName>
        <fullName evidence="7">Sodium/proton antiporter NhaA</fullName>
    </alternativeName>
</protein>
<feature type="transmembrane region" description="Helical" evidence="7">
    <location>
        <begin position="111"/>
        <end position="129"/>
    </location>
</feature>
<comment type="subcellular location">
    <subcellularLocation>
        <location evidence="1">Cell inner membrane</location>
        <topology evidence="1">Multi-pass membrane protein</topology>
    </subcellularLocation>
    <subcellularLocation>
        <location evidence="7">Cell membrane</location>
        <topology evidence="7">Multi-pass membrane protein</topology>
    </subcellularLocation>
</comment>
<keyword evidence="3 7" id="KW-0812">Transmembrane</keyword>
<feature type="transmembrane region" description="Helical" evidence="7">
    <location>
        <begin position="220"/>
        <end position="250"/>
    </location>
</feature>
<dbReference type="GO" id="GO:0015385">
    <property type="term" value="F:sodium:proton antiporter activity"/>
    <property type="evidence" value="ECO:0007669"/>
    <property type="project" value="UniProtKB-UniRule"/>
</dbReference>
<dbReference type="InterPro" id="IPR023171">
    <property type="entry name" value="Na/H_antiporter_dom_sf"/>
</dbReference>
<keyword evidence="7" id="KW-0813">Transport</keyword>
<feature type="transmembrane region" description="Helical" evidence="7">
    <location>
        <begin position="73"/>
        <end position="91"/>
    </location>
</feature>
<dbReference type="OrthoDB" id="9808135at2"/>
<gene>
    <name evidence="7" type="primary">nhaA</name>
    <name evidence="8" type="ORF">ABT57_05630</name>
</gene>
<feature type="transmembrane region" description="Helical" evidence="7">
    <location>
        <begin position="164"/>
        <end position="188"/>
    </location>
</feature>
<comment type="similarity">
    <text evidence="7">Belongs to the NhaA Na(+)/H(+) (TC 2.A.33) antiporter family.</text>
</comment>
<dbReference type="PANTHER" id="PTHR30341">
    <property type="entry name" value="SODIUM ION/PROTON ANTIPORTER NHAA-RELATED"/>
    <property type="match status" value="1"/>
</dbReference>
<dbReference type="HAMAP" id="MF_01844">
    <property type="entry name" value="NhaA"/>
    <property type="match status" value="1"/>
</dbReference>
<keyword evidence="5 7" id="KW-0472">Membrane</keyword>
<dbReference type="RefSeq" id="WP_047884206.1">
    <property type="nucleotide sequence ID" value="NZ_JAHRDW010000161.1"/>
</dbReference>
<dbReference type="EMBL" id="LDOU01000005">
    <property type="protein sequence ID" value="KLV10907.1"/>
    <property type="molecule type" value="Genomic_DNA"/>
</dbReference>
<name>A0A0J1K9A2_9GAMM</name>
<evidence type="ECO:0000256" key="7">
    <source>
        <dbReference type="HAMAP-Rule" id="MF_01844"/>
    </source>
</evidence>
<dbReference type="PATRIC" id="fig|320778.3.peg.1216"/>
<reference evidence="8 9" key="1">
    <citation type="submission" date="2015-05" db="EMBL/GenBank/DDBJ databases">
        <title>Photobacterium galathea sp. nov.</title>
        <authorList>
            <person name="Machado H."/>
            <person name="Gram L."/>
        </authorList>
    </citation>
    <scope>NUCLEOTIDE SEQUENCE [LARGE SCALE GENOMIC DNA]</scope>
    <source>
        <strain evidence="8 9">DSM 22954</strain>
    </source>
</reference>
<dbReference type="Proteomes" id="UP000035909">
    <property type="component" value="Unassembled WGS sequence"/>
</dbReference>
<dbReference type="GO" id="GO:0005886">
    <property type="term" value="C:plasma membrane"/>
    <property type="evidence" value="ECO:0007669"/>
    <property type="project" value="UniProtKB-SubCell"/>
</dbReference>
<evidence type="ECO:0000256" key="3">
    <source>
        <dbReference type="ARBA" id="ARBA00022692"/>
    </source>
</evidence>
<evidence type="ECO:0000256" key="2">
    <source>
        <dbReference type="ARBA" id="ARBA00022475"/>
    </source>
</evidence>
<dbReference type="NCBIfam" id="TIGR00773">
    <property type="entry name" value="NhaA"/>
    <property type="match status" value="1"/>
</dbReference>
<evidence type="ECO:0000256" key="5">
    <source>
        <dbReference type="ARBA" id="ARBA00023136"/>
    </source>
</evidence>
<keyword evidence="6 7" id="KW-0739">Sodium transport</keyword>
<feature type="transmembrane region" description="Helical" evidence="7">
    <location>
        <begin position="135"/>
        <end position="157"/>
    </location>
</feature>
<evidence type="ECO:0000256" key="1">
    <source>
        <dbReference type="ARBA" id="ARBA00004429"/>
    </source>
</evidence>
<dbReference type="GO" id="GO:0006885">
    <property type="term" value="P:regulation of pH"/>
    <property type="evidence" value="ECO:0007669"/>
    <property type="project" value="UniProtKB-UniRule"/>
</dbReference>
<feature type="transmembrane region" description="Helical" evidence="7">
    <location>
        <begin position="419"/>
        <end position="441"/>
    </location>
</feature>
<dbReference type="PANTHER" id="PTHR30341:SF0">
    <property type="entry name" value="NA(+)_H(+) ANTIPORTER NHAA"/>
    <property type="match status" value="1"/>
</dbReference>